<dbReference type="InterPro" id="IPR000719">
    <property type="entry name" value="Prot_kinase_dom"/>
</dbReference>
<protein>
    <recommendedName>
        <fullName evidence="17">Protein kinase domain-containing protein</fullName>
    </recommendedName>
</protein>
<organism evidence="15 16">
    <name type="scientific">Asparagus officinalis</name>
    <name type="common">Garden asparagus</name>
    <dbReference type="NCBI Taxonomy" id="4686"/>
    <lineage>
        <taxon>Eukaryota</taxon>
        <taxon>Viridiplantae</taxon>
        <taxon>Streptophyta</taxon>
        <taxon>Embryophyta</taxon>
        <taxon>Tracheophyta</taxon>
        <taxon>Spermatophyta</taxon>
        <taxon>Magnoliopsida</taxon>
        <taxon>Liliopsida</taxon>
        <taxon>Asparagales</taxon>
        <taxon>Asparagaceae</taxon>
        <taxon>Asparagoideae</taxon>
        <taxon>Asparagus</taxon>
    </lineage>
</organism>
<dbReference type="Gramene" id="ONK75691">
    <property type="protein sequence ID" value="ONK75691"/>
    <property type="gene ID" value="A4U43_C03F19530"/>
</dbReference>
<feature type="domain" description="Apple" evidence="14">
    <location>
        <begin position="255"/>
        <end position="336"/>
    </location>
</feature>
<evidence type="ECO:0000256" key="5">
    <source>
        <dbReference type="ARBA" id="ARBA00022741"/>
    </source>
</evidence>
<keyword evidence="7 10" id="KW-0067">ATP-binding</keyword>
<dbReference type="Gene3D" id="1.10.510.10">
    <property type="entry name" value="Transferase(Phosphotransferase) domain 1"/>
    <property type="match status" value="1"/>
</dbReference>
<reference evidence="16" key="1">
    <citation type="journal article" date="2017" name="Nat. Commun.">
        <title>The asparagus genome sheds light on the origin and evolution of a young Y chromosome.</title>
        <authorList>
            <person name="Harkess A."/>
            <person name="Zhou J."/>
            <person name="Xu C."/>
            <person name="Bowers J.E."/>
            <person name="Van der Hulst R."/>
            <person name="Ayyampalayam S."/>
            <person name="Mercati F."/>
            <person name="Riccardi P."/>
            <person name="McKain M.R."/>
            <person name="Kakrana A."/>
            <person name="Tang H."/>
            <person name="Ray J."/>
            <person name="Groenendijk J."/>
            <person name="Arikit S."/>
            <person name="Mathioni S.M."/>
            <person name="Nakano M."/>
            <person name="Shan H."/>
            <person name="Telgmann-Rauber A."/>
            <person name="Kanno A."/>
            <person name="Yue Z."/>
            <person name="Chen H."/>
            <person name="Li W."/>
            <person name="Chen Y."/>
            <person name="Xu X."/>
            <person name="Zhang Y."/>
            <person name="Luo S."/>
            <person name="Chen H."/>
            <person name="Gao J."/>
            <person name="Mao Z."/>
            <person name="Pires J.C."/>
            <person name="Luo M."/>
            <person name="Kudrna D."/>
            <person name="Wing R.A."/>
            <person name="Meyers B.C."/>
            <person name="Yi K."/>
            <person name="Kong H."/>
            <person name="Lavrijsen P."/>
            <person name="Sunseri F."/>
            <person name="Falavigna A."/>
            <person name="Ye Y."/>
            <person name="Leebens-Mack J.H."/>
            <person name="Chen G."/>
        </authorList>
    </citation>
    <scope>NUCLEOTIDE SEQUENCE [LARGE SCALE GENOMIC DNA]</scope>
    <source>
        <strain evidence="16">cv. DH0086</strain>
    </source>
</reference>
<dbReference type="GO" id="GO:0004672">
    <property type="term" value="F:protein kinase activity"/>
    <property type="evidence" value="ECO:0007669"/>
    <property type="project" value="InterPro"/>
</dbReference>
<dbReference type="InterPro" id="IPR017441">
    <property type="entry name" value="Protein_kinase_ATP_BS"/>
</dbReference>
<evidence type="ECO:0000256" key="9">
    <source>
        <dbReference type="ARBA" id="ARBA00023136"/>
    </source>
</evidence>
<feature type="domain" description="Protein kinase" evidence="13">
    <location>
        <begin position="440"/>
        <end position="721"/>
    </location>
</feature>
<dbReference type="EMBL" id="CM007383">
    <property type="protein sequence ID" value="ONK75691.1"/>
    <property type="molecule type" value="Genomic_DNA"/>
</dbReference>
<keyword evidence="4" id="KW-0732">Signal</keyword>
<evidence type="ECO:0000313" key="16">
    <source>
        <dbReference type="Proteomes" id="UP000243459"/>
    </source>
</evidence>
<name>A0A5P1FGD1_ASPOF</name>
<keyword evidence="16" id="KW-1185">Reference proteome</keyword>
<feature type="region of interest" description="Disordered" evidence="11">
    <location>
        <begin position="14"/>
        <end position="69"/>
    </location>
</feature>
<feature type="transmembrane region" description="Helical" evidence="12">
    <location>
        <begin position="360"/>
        <end position="382"/>
    </location>
</feature>
<evidence type="ECO:0000256" key="2">
    <source>
        <dbReference type="ARBA" id="ARBA00022679"/>
    </source>
</evidence>
<dbReference type="PROSITE" id="PS00108">
    <property type="entry name" value="PROTEIN_KINASE_ST"/>
    <property type="match status" value="1"/>
</dbReference>
<evidence type="ECO:0000256" key="8">
    <source>
        <dbReference type="ARBA" id="ARBA00022989"/>
    </source>
</evidence>
<evidence type="ECO:0000313" key="15">
    <source>
        <dbReference type="EMBL" id="ONK75691.1"/>
    </source>
</evidence>
<dbReference type="Gene3D" id="3.50.4.10">
    <property type="entry name" value="Hepatocyte Growth Factor"/>
    <property type="match status" value="1"/>
</dbReference>
<dbReference type="CDD" id="cd14066">
    <property type="entry name" value="STKc_IRAK"/>
    <property type="match status" value="1"/>
</dbReference>
<keyword evidence="8 12" id="KW-1133">Transmembrane helix</keyword>
<evidence type="ECO:0000259" key="13">
    <source>
        <dbReference type="PROSITE" id="PS50011"/>
    </source>
</evidence>
<dbReference type="FunFam" id="3.30.200.20:FF:000178">
    <property type="entry name" value="serine/threonine-protein kinase PBS1-like"/>
    <property type="match status" value="1"/>
</dbReference>
<evidence type="ECO:0000256" key="1">
    <source>
        <dbReference type="ARBA" id="ARBA00004167"/>
    </source>
</evidence>
<gene>
    <name evidence="15" type="ORF">A4U43_C03F19530</name>
</gene>
<dbReference type="Pfam" id="PF00069">
    <property type="entry name" value="Pkinase"/>
    <property type="match status" value="1"/>
</dbReference>
<feature type="compositionally biased region" description="Low complexity" evidence="11">
    <location>
        <begin position="148"/>
        <end position="160"/>
    </location>
</feature>
<evidence type="ECO:0000256" key="4">
    <source>
        <dbReference type="ARBA" id="ARBA00022729"/>
    </source>
</evidence>
<keyword evidence="5 10" id="KW-0547">Nucleotide-binding</keyword>
<dbReference type="Pfam" id="PF00024">
    <property type="entry name" value="PAN_1"/>
    <property type="match status" value="1"/>
</dbReference>
<dbReference type="Gene3D" id="3.30.200.20">
    <property type="entry name" value="Phosphorylase Kinase, domain 1"/>
    <property type="match status" value="1"/>
</dbReference>
<evidence type="ECO:0000256" key="12">
    <source>
        <dbReference type="SAM" id="Phobius"/>
    </source>
</evidence>
<dbReference type="CDD" id="cd01098">
    <property type="entry name" value="PAN_AP_plant"/>
    <property type="match status" value="1"/>
</dbReference>
<evidence type="ECO:0000256" key="7">
    <source>
        <dbReference type="ARBA" id="ARBA00022840"/>
    </source>
</evidence>
<dbReference type="OMA" id="VERHMEG"/>
<feature type="compositionally biased region" description="Low complexity" evidence="11">
    <location>
        <begin position="118"/>
        <end position="130"/>
    </location>
</feature>
<evidence type="ECO:0000256" key="6">
    <source>
        <dbReference type="ARBA" id="ARBA00022777"/>
    </source>
</evidence>
<dbReference type="GO" id="GO:0005524">
    <property type="term" value="F:ATP binding"/>
    <property type="evidence" value="ECO:0007669"/>
    <property type="project" value="UniProtKB-UniRule"/>
</dbReference>
<dbReference type="Proteomes" id="UP000243459">
    <property type="component" value="Chromosome 3"/>
</dbReference>
<dbReference type="PANTHER" id="PTHR47974">
    <property type="entry name" value="OS07G0415500 PROTEIN"/>
    <property type="match status" value="1"/>
</dbReference>
<dbReference type="InterPro" id="IPR003609">
    <property type="entry name" value="Pan_app"/>
</dbReference>
<feature type="compositionally biased region" description="Pro residues" evidence="11">
    <location>
        <begin position="103"/>
        <end position="117"/>
    </location>
</feature>
<dbReference type="PROSITE" id="PS00107">
    <property type="entry name" value="PROTEIN_KINASE_ATP"/>
    <property type="match status" value="1"/>
</dbReference>
<dbReference type="InterPro" id="IPR011009">
    <property type="entry name" value="Kinase-like_dom_sf"/>
</dbReference>
<feature type="region of interest" description="Disordered" evidence="11">
    <location>
        <begin position="89"/>
        <end position="130"/>
    </location>
</feature>
<dbReference type="PROSITE" id="PS50011">
    <property type="entry name" value="PROTEIN_KINASE_DOM"/>
    <property type="match status" value="1"/>
</dbReference>
<evidence type="ECO:0000256" key="3">
    <source>
        <dbReference type="ARBA" id="ARBA00022692"/>
    </source>
</evidence>
<feature type="compositionally biased region" description="Low complexity" evidence="11">
    <location>
        <begin position="168"/>
        <end position="185"/>
    </location>
</feature>
<evidence type="ECO:0008006" key="17">
    <source>
        <dbReference type="Google" id="ProtNLM"/>
    </source>
</evidence>
<evidence type="ECO:0000259" key="14">
    <source>
        <dbReference type="PROSITE" id="PS50948"/>
    </source>
</evidence>
<dbReference type="PANTHER" id="PTHR47974:SF27">
    <property type="entry name" value="RECEPTOR-LIKE SERINE_THREONINE-PROTEIN KINASE"/>
    <property type="match status" value="1"/>
</dbReference>
<dbReference type="GO" id="GO:0016020">
    <property type="term" value="C:membrane"/>
    <property type="evidence" value="ECO:0007669"/>
    <property type="project" value="UniProtKB-SubCell"/>
</dbReference>
<evidence type="ECO:0000256" key="10">
    <source>
        <dbReference type="PROSITE-ProRule" id="PRU10141"/>
    </source>
</evidence>
<comment type="subcellular location">
    <subcellularLocation>
        <location evidence="1">Membrane</location>
        <topology evidence="1">Single-pass membrane protein</topology>
    </subcellularLocation>
</comment>
<feature type="binding site" evidence="10">
    <location>
        <position position="469"/>
    </location>
    <ligand>
        <name>ATP</name>
        <dbReference type="ChEBI" id="CHEBI:30616"/>
    </ligand>
</feature>
<keyword evidence="6" id="KW-0418">Kinase</keyword>
<keyword evidence="3 12" id="KW-0812">Transmembrane</keyword>
<dbReference type="FunFam" id="1.10.510.10:FF:000621">
    <property type="entry name" value="Serine/threonine-protein kinase"/>
    <property type="match status" value="1"/>
</dbReference>
<sequence length="779" mass="83722">MNSTSIVALQAWPPQFSSSSSSSFSSPSPPRARSLTSSFTQTPTFTSSHFVDSPFRPPSSSSPNTTFSFSSYNPAAAARLLPLHRPRRSNTPVLVSQPNSPALLPPSSNPHPPPPSSHLPSPNAPRWSTLPSSPIRSLRLLDSGNLLLLDSATPPSGNPSTTPPTPSSPGSASRSGSSPLRSPASDTDLSDGRVRPHLARSDAVLRWRGAPAVLGPVLRPAVVQELRRPGCVSRGECACFRRDDWVPCLASPSSCARSNISYLSLESGISYFANNFAAPLDGDEFDSCRDTCSNNCSCLAFFYKNSSKACYLIHDQIGSLIQGSSKSAIGYVKTIRTSTSSSSPAPSSTGKSSSTNIIPILLPLVATSLLVIVLAFVGFQWWRRKGKKEGPRVRFKSPMREIKLGHRSSSGVDEFSDSEEISIPGLPTRFSSDELELATNAFQTLIGSGGFGSVYKGELPDGSLIAVKKITNIGLQGKREFCTEIAVIGNIHHVNLVKLRGFCVQGSNRMLVYEYMNMGSLDRPLFGHGPVLEWQERLEIAIGAARGLAYLHFGCDQKILHCDIKPENILLADHGQVKIADFGMAKLMTPEQSGLFTTMRGTRGYLAPEWLTNSAISDKTDVYSYGMVLLEIVRGRKNRCTPSAGSEFSGSSGSSVEYFPIVAVERHMEGRWSELADPRMEGRVTESEVSRAVKVALCCLHEEPWMRPSMAVVVGMLEGTMAVWEPKVEGLKFLRVYGRGGGETEAGGGGEGNYSGSGSSGASASLLTFISSQEVSGPR</sequence>
<accession>A0A5P1FGD1</accession>
<dbReference type="SMART" id="SM00220">
    <property type="entry name" value="S_TKc"/>
    <property type="match status" value="1"/>
</dbReference>
<feature type="region of interest" description="Disordered" evidence="11">
    <location>
        <begin position="148"/>
        <end position="195"/>
    </location>
</feature>
<proteinExistence type="predicted"/>
<keyword evidence="2" id="KW-0808">Transferase</keyword>
<dbReference type="SUPFAM" id="SSF56112">
    <property type="entry name" value="Protein kinase-like (PK-like)"/>
    <property type="match status" value="1"/>
</dbReference>
<dbReference type="AlphaFoldDB" id="A0A5P1FGD1"/>
<dbReference type="PROSITE" id="PS50948">
    <property type="entry name" value="PAN"/>
    <property type="match status" value="1"/>
</dbReference>
<keyword evidence="9 12" id="KW-0472">Membrane</keyword>
<dbReference type="InterPro" id="IPR008271">
    <property type="entry name" value="Ser/Thr_kinase_AS"/>
</dbReference>
<evidence type="ECO:0000256" key="11">
    <source>
        <dbReference type="SAM" id="MobiDB-lite"/>
    </source>
</evidence>